<accession>A0ABN4TW11</accession>
<dbReference type="RefSeq" id="WP_071071966.1">
    <property type="nucleotide sequence ID" value="NZ_CP017755.1"/>
</dbReference>
<name>A0ABN4TW11_9BURK</name>
<dbReference type="PANTHER" id="PTHR35023:SF1">
    <property type="entry name" value="MG-PROTOPORPHYRIN IX CHELATASE"/>
    <property type="match status" value="1"/>
</dbReference>
<dbReference type="SUPFAM" id="SSF53300">
    <property type="entry name" value="vWA-like"/>
    <property type="match status" value="1"/>
</dbReference>
<dbReference type="InterPro" id="IPR052989">
    <property type="entry name" value="Mg-chelatase_DI-like"/>
</dbReference>
<reference evidence="2 3" key="1">
    <citation type="submission" date="2016-10" db="EMBL/GenBank/DDBJ databases">
        <title>Complete genome sequences of three Cupriavidus strains isolated from various Malaysian environments.</title>
        <authorList>
            <person name="Abdullah A.A.-A."/>
            <person name="Shafie N.A.H."/>
            <person name="Lau N.S."/>
        </authorList>
    </citation>
    <scope>NUCLEOTIDE SEQUENCE [LARGE SCALE GENOMIC DNA]</scope>
    <source>
        <strain evidence="2 3">USMAA1020</strain>
    </source>
</reference>
<evidence type="ECO:0000313" key="2">
    <source>
        <dbReference type="EMBL" id="AOZ09368.1"/>
    </source>
</evidence>
<evidence type="ECO:0000259" key="1">
    <source>
        <dbReference type="Pfam" id="PF13519"/>
    </source>
</evidence>
<dbReference type="Proteomes" id="UP000177515">
    <property type="component" value="Chromosome 2"/>
</dbReference>
<dbReference type="InterPro" id="IPR036465">
    <property type="entry name" value="vWFA_dom_sf"/>
</dbReference>
<dbReference type="Pfam" id="PF13519">
    <property type="entry name" value="VWA_2"/>
    <property type="match status" value="1"/>
</dbReference>
<dbReference type="EMBL" id="CP017755">
    <property type="protein sequence ID" value="AOZ09368.1"/>
    <property type="molecule type" value="Genomic_DNA"/>
</dbReference>
<organism evidence="2 3">
    <name type="scientific">Cupriavidus malaysiensis</name>
    <dbReference type="NCBI Taxonomy" id="367825"/>
    <lineage>
        <taxon>Bacteria</taxon>
        <taxon>Pseudomonadati</taxon>
        <taxon>Pseudomonadota</taxon>
        <taxon>Betaproteobacteria</taxon>
        <taxon>Burkholderiales</taxon>
        <taxon>Burkholderiaceae</taxon>
        <taxon>Cupriavidus</taxon>
    </lineage>
</organism>
<protein>
    <submittedName>
        <fullName evidence="2">von willebrand factor type a</fullName>
    </submittedName>
</protein>
<sequence>MHWPRTLAAKGTQPLARGHLRWRPAASRGGVLHCFLLDCSASMLPGERLALAKGVLLRLLERAYQARAEVALVCFGGGSAEVRLQPARARPWSDAWIRPIAGGGGTPLALGTERAGRLLAQAARRHPAQQRWLWLLSDGRSSEQPARPRWADAVMVVDFERQAVPLGRCRRLAEDWEGEYLVADRLIG</sequence>
<dbReference type="Gene3D" id="3.40.50.410">
    <property type="entry name" value="von Willebrand factor, type A domain"/>
    <property type="match status" value="1"/>
</dbReference>
<feature type="domain" description="VWFA" evidence="1">
    <location>
        <begin position="35"/>
        <end position="139"/>
    </location>
</feature>
<evidence type="ECO:0000313" key="3">
    <source>
        <dbReference type="Proteomes" id="UP000177515"/>
    </source>
</evidence>
<keyword evidence="3" id="KW-1185">Reference proteome</keyword>
<gene>
    <name evidence="2" type="ORF">BKK80_26670</name>
</gene>
<dbReference type="InterPro" id="IPR002035">
    <property type="entry name" value="VWF_A"/>
</dbReference>
<proteinExistence type="predicted"/>
<dbReference type="PANTHER" id="PTHR35023">
    <property type="entry name" value="CHELATASE-RELATED"/>
    <property type="match status" value="1"/>
</dbReference>